<sequence length="673" mass="71663">MNDSPDIAEMRKAPAPDPIWTRVSVIWIVPLIALAITLGVAWKTYSGRGELIQIDFADATGINPGETVLKFREVTVGTVETVGFTPDLNSVRVEVRVDKKVVPYIDKDARFWLVRPEVSAQGISRLDTVLSGTFIEGWWDADPGERQTEFTGLERPPVAPDPNRGTVVELAADDAGGLAEGAPILYRGLTVGRLQNLRLNSTGTGVVIDAFINKPYDARMSGVTRFWNTSGISFSVGPNGVNLSMRSLATIVQGGVEFDTFSSGGGVVENGQVFRLFADEGSARASIFGSDLVNPPHYVLLFDEAVNGLEKGAKVQFRGVEAGEVSDLSIRVTDTGNGEKHAQQQVIIALSPERLGLDRNAEATEVTDFLETQVEQGLRARIAGTGLFGTTLIVELTDVAAPSDTGMNLQDTPYPSIPTAPATQNDVAASARDVFGRINALPIEDLMHAAIRTMDSISAIADSQETREVPRNLSAVLEQVQALVASLNSEDAAQKAMTAIDGLSTAATNFISEIQGLDQTLSSAGKAADALAAMPLEDIGRNIDATITDIRGMLGTQGAERLPAALSATLEQVAVILGELQRGGAAQKLNDTLDAAQGAAQGIASASNRLPEITERLDLLLAEARGMVNAYGARSDFNAQLVGTMRELQRATQSISSVARMIERNPRAFILGR</sequence>
<evidence type="ECO:0000259" key="8">
    <source>
        <dbReference type="Pfam" id="PF02470"/>
    </source>
</evidence>
<evidence type="ECO:0000256" key="5">
    <source>
        <dbReference type="ARBA" id="ARBA00022989"/>
    </source>
</evidence>
<accession>A0A443IWA9</accession>
<dbReference type="Proteomes" id="UP000285710">
    <property type="component" value="Unassembled WGS sequence"/>
</dbReference>
<dbReference type="PANTHER" id="PTHR30462">
    <property type="entry name" value="INTERMEMBRANE TRANSPORT PROTEIN PQIB-RELATED"/>
    <property type="match status" value="1"/>
</dbReference>
<keyword evidence="3" id="KW-0997">Cell inner membrane</keyword>
<evidence type="ECO:0000256" key="2">
    <source>
        <dbReference type="ARBA" id="ARBA00022475"/>
    </source>
</evidence>
<comment type="subcellular location">
    <subcellularLocation>
        <location evidence="1">Cell inner membrane</location>
    </subcellularLocation>
</comment>
<dbReference type="PANTHER" id="PTHR30462:SF0">
    <property type="entry name" value="INTERMEMBRANE TRANSPORT PROTEIN YEBT"/>
    <property type="match status" value="1"/>
</dbReference>
<dbReference type="RefSeq" id="WP_128269636.1">
    <property type="nucleotide sequence ID" value="NZ_SAUW01000008.1"/>
</dbReference>
<feature type="transmembrane region" description="Helical" evidence="7">
    <location>
        <begin position="20"/>
        <end position="42"/>
    </location>
</feature>
<protein>
    <submittedName>
        <fullName evidence="9">MCE family protein</fullName>
    </submittedName>
</protein>
<dbReference type="EMBL" id="SAUW01000008">
    <property type="protein sequence ID" value="RWR12357.1"/>
    <property type="molecule type" value="Genomic_DNA"/>
</dbReference>
<feature type="domain" description="Mce/MlaD" evidence="8">
    <location>
        <begin position="295"/>
        <end position="392"/>
    </location>
</feature>
<proteinExistence type="predicted"/>
<dbReference type="GO" id="GO:0005886">
    <property type="term" value="C:plasma membrane"/>
    <property type="evidence" value="ECO:0007669"/>
    <property type="project" value="UniProtKB-SubCell"/>
</dbReference>
<dbReference type="InterPro" id="IPR003399">
    <property type="entry name" value="Mce/MlaD"/>
</dbReference>
<reference evidence="9 10" key="1">
    <citation type="submission" date="2019-01" db="EMBL/GenBank/DDBJ databases">
        <title>Sinorhodobacter populi sp. nov. isolated from the symptomatic bark tissue of Populus euramericana canker.</title>
        <authorList>
            <person name="Xu G."/>
        </authorList>
    </citation>
    <scope>NUCLEOTIDE SEQUENCE [LARGE SCALE GENOMIC DNA]</scope>
    <source>
        <strain evidence="9 10">2D-5</strain>
    </source>
</reference>
<reference evidence="9 10" key="2">
    <citation type="submission" date="2019-01" db="EMBL/GenBank/DDBJ databases">
        <authorList>
            <person name="Li Y."/>
        </authorList>
    </citation>
    <scope>NUCLEOTIDE SEQUENCE [LARGE SCALE GENOMIC DNA]</scope>
    <source>
        <strain evidence="9 10">2D-5</strain>
    </source>
</reference>
<gene>
    <name evidence="9" type="ORF">D2T33_09660</name>
</gene>
<keyword evidence="10" id="KW-1185">Reference proteome</keyword>
<evidence type="ECO:0000256" key="4">
    <source>
        <dbReference type="ARBA" id="ARBA00022692"/>
    </source>
</evidence>
<evidence type="ECO:0000256" key="3">
    <source>
        <dbReference type="ARBA" id="ARBA00022519"/>
    </source>
</evidence>
<organism evidence="9 10">
    <name type="scientific">Paenirhodobacter populi</name>
    <dbReference type="NCBI Taxonomy" id="2306993"/>
    <lineage>
        <taxon>Bacteria</taxon>
        <taxon>Pseudomonadati</taxon>
        <taxon>Pseudomonadota</taxon>
        <taxon>Alphaproteobacteria</taxon>
        <taxon>Rhodobacterales</taxon>
        <taxon>Rhodobacter group</taxon>
        <taxon>Paenirhodobacter</taxon>
    </lineage>
</organism>
<evidence type="ECO:0000313" key="9">
    <source>
        <dbReference type="EMBL" id="RWR12357.1"/>
    </source>
</evidence>
<evidence type="ECO:0000256" key="1">
    <source>
        <dbReference type="ARBA" id="ARBA00004533"/>
    </source>
</evidence>
<feature type="domain" description="Mce/MlaD" evidence="8">
    <location>
        <begin position="50"/>
        <end position="135"/>
    </location>
</feature>
<comment type="caution">
    <text evidence="9">The sequence shown here is derived from an EMBL/GenBank/DDBJ whole genome shotgun (WGS) entry which is preliminary data.</text>
</comment>
<name>A0A443IWA9_9RHOB</name>
<evidence type="ECO:0000256" key="7">
    <source>
        <dbReference type="SAM" id="Phobius"/>
    </source>
</evidence>
<evidence type="ECO:0000256" key="6">
    <source>
        <dbReference type="ARBA" id="ARBA00023136"/>
    </source>
</evidence>
<keyword evidence="4 7" id="KW-0812">Transmembrane</keyword>
<dbReference type="InterPro" id="IPR051800">
    <property type="entry name" value="PqiA-PqiB_transport"/>
</dbReference>
<dbReference type="Pfam" id="PF02470">
    <property type="entry name" value="MlaD"/>
    <property type="match status" value="3"/>
</dbReference>
<keyword evidence="6 7" id="KW-0472">Membrane</keyword>
<keyword evidence="2" id="KW-1003">Cell membrane</keyword>
<feature type="domain" description="Mce/MlaD" evidence="8">
    <location>
        <begin position="165"/>
        <end position="220"/>
    </location>
</feature>
<evidence type="ECO:0000313" key="10">
    <source>
        <dbReference type="Proteomes" id="UP000285710"/>
    </source>
</evidence>
<dbReference type="AlphaFoldDB" id="A0A443IWA9"/>
<keyword evidence="5 7" id="KW-1133">Transmembrane helix</keyword>